<dbReference type="PANTHER" id="PTHR30273">
    <property type="entry name" value="PERIPLASMIC SIGNAL SENSOR AND SIGMA FACTOR ACTIVATOR FECR-RELATED"/>
    <property type="match status" value="1"/>
</dbReference>
<evidence type="ECO:0000259" key="4">
    <source>
        <dbReference type="Pfam" id="PF16344"/>
    </source>
</evidence>
<feature type="region of interest" description="Disordered" evidence="1">
    <location>
        <begin position="1"/>
        <end position="34"/>
    </location>
</feature>
<gene>
    <name evidence="5" type="ORF">NCTC7812_00339</name>
</gene>
<dbReference type="Pfam" id="PF04773">
    <property type="entry name" value="FecR"/>
    <property type="match status" value="1"/>
</dbReference>
<feature type="transmembrane region" description="Helical" evidence="2">
    <location>
        <begin position="83"/>
        <end position="104"/>
    </location>
</feature>
<feature type="compositionally biased region" description="Basic and acidic residues" evidence="1">
    <location>
        <begin position="1"/>
        <end position="11"/>
    </location>
</feature>
<feature type="domain" description="FecR protein" evidence="3">
    <location>
        <begin position="186"/>
        <end position="279"/>
    </location>
</feature>
<dbReference type="EMBL" id="CAACYH010000002">
    <property type="protein sequence ID" value="VFB12829.1"/>
    <property type="molecule type" value="Genomic_DNA"/>
</dbReference>
<dbReference type="PANTHER" id="PTHR30273:SF2">
    <property type="entry name" value="PROTEIN FECR"/>
    <property type="match status" value="1"/>
</dbReference>
<feature type="domain" description="Protein FecR C-terminal" evidence="4">
    <location>
        <begin position="324"/>
        <end position="390"/>
    </location>
</feature>
<dbReference type="InterPro" id="IPR012373">
    <property type="entry name" value="Ferrdict_sens_TM"/>
</dbReference>
<dbReference type="Proteomes" id="UP000396835">
    <property type="component" value="Unassembled WGS sequence"/>
</dbReference>
<sequence>MEDKKNKENEKYQQLASFLDNRSARPDESFSQSEEEDLQKLIFLWDECTPSRTGANEVWDKALRKIEEQAGKQTPHIKKRTALMLYGGLVAASIALLLAFFYFLNQGGKDVEDEKAKMEQFLLANTGDEEIKEVTLVVSDKKKIEIANNAQVAYTQGGQVQVNSSKVDEAPVVEEAVEETEEYNQIIVPKGRRSMIVLADNSRIWINSGSKVIYPRTFKGKKRQIFVEGEAYLKVAHNKEKPFIVSTSAFEVEVLGTSFNIAARKGSNRADVVLVEGSVDVKDHQERHIKMQPNERVELNEAGIAKKEKVNALDYIHWVDGVWVLNGKPLKEVLRYLTEYYGRPITCQPSIADIPFFGKLYLNEELDAVLESIKQTLAPEFTSRKDAIYIDENQ</sequence>
<dbReference type="GO" id="GO:0016989">
    <property type="term" value="F:sigma factor antagonist activity"/>
    <property type="evidence" value="ECO:0007669"/>
    <property type="project" value="TreeGrafter"/>
</dbReference>
<name>A0A449I061_9BACE</name>
<reference evidence="5 6" key="1">
    <citation type="submission" date="2019-02" db="EMBL/GenBank/DDBJ databases">
        <authorList>
            <consortium name="Pathogen Informatics"/>
        </authorList>
    </citation>
    <scope>NUCLEOTIDE SEQUENCE [LARGE SCALE GENOMIC DNA]</scope>
    <source>
        <strain evidence="5 6">3012STDY7078512</strain>
    </source>
</reference>
<organism evidence="5 6">
    <name type="scientific">Prevotella heparinolytica</name>
    <dbReference type="NCBI Taxonomy" id="28113"/>
    <lineage>
        <taxon>Bacteria</taxon>
        <taxon>Pseudomonadati</taxon>
        <taxon>Bacteroidota</taxon>
        <taxon>Bacteroidia</taxon>
        <taxon>Bacteroidales</taxon>
        <taxon>Bacteroidaceae</taxon>
        <taxon>Bacteroides</taxon>
    </lineage>
</organism>
<keyword evidence="2" id="KW-0812">Transmembrane</keyword>
<dbReference type="AlphaFoldDB" id="A0A449I061"/>
<dbReference type="InterPro" id="IPR032508">
    <property type="entry name" value="FecR_C"/>
</dbReference>
<protein>
    <submittedName>
        <fullName evidence="5">Anti-FecI sigma factor, FecR</fullName>
    </submittedName>
</protein>
<keyword evidence="2" id="KW-0472">Membrane</keyword>
<dbReference type="Pfam" id="PF16344">
    <property type="entry name" value="FecR_C"/>
    <property type="match status" value="1"/>
</dbReference>
<evidence type="ECO:0000259" key="3">
    <source>
        <dbReference type="Pfam" id="PF04773"/>
    </source>
</evidence>
<evidence type="ECO:0000256" key="1">
    <source>
        <dbReference type="SAM" id="MobiDB-lite"/>
    </source>
</evidence>
<accession>A0A449I061</accession>
<proteinExistence type="predicted"/>
<evidence type="ECO:0000313" key="5">
    <source>
        <dbReference type="EMBL" id="VFB12829.1"/>
    </source>
</evidence>
<evidence type="ECO:0000313" key="6">
    <source>
        <dbReference type="Proteomes" id="UP000396835"/>
    </source>
</evidence>
<dbReference type="FunFam" id="2.60.120.1440:FF:000001">
    <property type="entry name" value="Putative anti-sigma factor"/>
    <property type="match status" value="1"/>
</dbReference>
<dbReference type="Gene3D" id="3.55.50.30">
    <property type="match status" value="1"/>
</dbReference>
<dbReference type="RefSeq" id="WP_131751415.1">
    <property type="nucleotide sequence ID" value="NZ_CAACYH010000002.1"/>
</dbReference>
<evidence type="ECO:0000256" key="2">
    <source>
        <dbReference type="SAM" id="Phobius"/>
    </source>
</evidence>
<dbReference type="InterPro" id="IPR006860">
    <property type="entry name" value="FecR"/>
</dbReference>
<dbReference type="Gene3D" id="2.60.120.1440">
    <property type="match status" value="1"/>
</dbReference>
<dbReference type="OrthoDB" id="1123467at2"/>
<keyword evidence="2" id="KW-1133">Transmembrane helix</keyword>